<proteinExistence type="predicted"/>
<keyword evidence="2" id="KW-1185">Reference proteome</keyword>
<gene>
    <name evidence="1" type="ORF">WFZ85_12715</name>
</gene>
<reference evidence="1 2" key="1">
    <citation type="submission" date="2024-03" db="EMBL/GenBank/DDBJ databases">
        <title>Two novel species of the genus Flavobacterium exhibiting potentially degradation of complex polysaccharides.</title>
        <authorList>
            <person name="Lian X."/>
        </authorList>
    </citation>
    <scope>NUCLEOTIDE SEQUENCE [LARGE SCALE GENOMIC DNA]</scope>
    <source>
        <strain evidence="2">j3</strain>
    </source>
</reference>
<sequence>MKFTEANIEINRIDGKLSSITIDMPIWDKIVEDEFMSVNIPFLGIKTFAKNEIDSREAIKECINLFCVTSEKFGNGLETELRLLGWDFISEDEESVLMSFNTSNVIFDQIMETGDKFVETLELTC</sequence>
<dbReference type="Proteomes" id="UP001460072">
    <property type="component" value="Unassembled WGS sequence"/>
</dbReference>
<name>A0ABU9N720_9FLAO</name>
<evidence type="ECO:0000313" key="2">
    <source>
        <dbReference type="Proteomes" id="UP001460072"/>
    </source>
</evidence>
<protein>
    <submittedName>
        <fullName evidence="1">Uncharacterized protein</fullName>
    </submittedName>
</protein>
<dbReference type="RefSeq" id="WP_342696677.1">
    <property type="nucleotide sequence ID" value="NZ_JBCGDO010000019.1"/>
</dbReference>
<organism evidence="1 2">
    <name type="scientific">Flavobacterium aureirubrum</name>
    <dbReference type="NCBI Taxonomy" id="3133147"/>
    <lineage>
        <taxon>Bacteria</taxon>
        <taxon>Pseudomonadati</taxon>
        <taxon>Bacteroidota</taxon>
        <taxon>Flavobacteriia</taxon>
        <taxon>Flavobacteriales</taxon>
        <taxon>Flavobacteriaceae</taxon>
        <taxon>Flavobacterium</taxon>
    </lineage>
</organism>
<accession>A0ABU9N720</accession>
<comment type="caution">
    <text evidence="1">The sequence shown here is derived from an EMBL/GenBank/DDBJ whole genome shotgun (WGS) entry which is preliminary data.</text>
</comment>
<dbReference type="EMBL" id="JBCGDO010000019">
    <property type="protein sequence ID" value="MEM0543482.1"/>
    <property type="molecule type" value="Genomic_DNA"/>
</dbReference>
<evidence type="ECO:0000313" key="1">
    <source>
        <dbReference type="EMBL" id="MEM0543482.1"/>
    </source>
</evidence>